<sequence length="173" mass="20448">MKFDLTIPATVISTVTLFLILHYIIEPRKERKKKREERFKTLYAPLYTMIIAKLYDSKPIMKHHNCTDMMFWSKEKPKYLNDVYLIEFVLNNSAYASRDLLNAVHKYVEALAIEEIHKTIVGYESVDNLVKVVVKEYNQLKKERGEEFIQTELETGIPEFILKMREAEKVAEL</sequence>
<dbReference type="Proteomes" id="UP000317636">
    <property type="component" value="Unassembled WGS sequence"/>
</dbReference>
<comment type="caution">
    <text evidence="1">The sequence shown here is derived from an EMBL/GenBank/DDBJ whole genome shotgun (WGS) entry which is preliminary data.</text>
</comment>
<organism evidence="1 2">
    <name type="scientific">Bacillus dicomae</name>
    <dbReference type="NCBI Taxonomy" id="3088378"/>
    <lineage>
        <taxon>Bacteria</taxon>
        <taxon>Bacillati</taxon>
        <taxon>Bacillota</taxon>
        <taxon>Bacilli</taxon>
        <taxon>Bacillales</taxon>
        <taxon>Bacillaceae</taxon>
        <taxon>Bacillus</taxon>
        <taxon>Bacillus cereus group</taxon>
    </lineage>
</organism>
<gene>
    <name evidence="1" type="ORF">FJ659_15310</name>
</gene>
<dbReference type="EMBL" id="VHIV01000002">
    <property type="protein sequence ID" value="TPV44564.1"/>
    <property type="molecule type" value="Genomic_DNA"/>
</dbReference>
<evidence type="ECO:0000313" key="1">
    <source>
        <dbReference type="EMBL" id="TPV44564.1"/>
    </source>
</evidence>
<reference evidence="1" key="1">
    <citation type="submission" date="2019-06" db="EMBL/GenBank/DDBJ databases">
        <title>Draft genome sequence of Bacillus sp. strain MHSD28.</title>
        <authorList>
            <person name="Makuwa S.C."/>
            <person name="Serepa-Dlamini M.H."/>
        </authorList>
    </citation>
    <scope>NUCLEOTIDE SEQUENCE</scope>
    <source>
        <strain evidence="1">MHSD28</strain>
    </source>
</reference>
<accession>A0AC61T7E7</accession>
<name>A0AC61T7E7_9BACI</name>
<proteinExistence type="predicted"/>
<keyword evidence="2" id="KW-1185">Reference proteome</keyword>
<protein>
    <submittedName>
        <fullName evidence="1">Uncharacterized protein</fullName>
    </submittedName>
</protein>
<evidence type="ECO:0000313" key="2">
    <source>
        <dbReference type="Proteomes" id="UP000317636"/>
    </source>
</evidence>